<feature type="chain" id="PRO_5040278055" description="Peptidase S9 prolyl oligopeptidase catalytic domain-containing protein" evidence="2">
    <location>
        <begin position="21"/>
        <end position="983"/>
    </location>
</feature>
<evidence type="ECO:0000313" key="4">
    <source>
        <dbReference type="EMBL" id="KAF9070413.1"/>
    </source>
</evidence>
<evidence type="ECO:0000259" key="3">
    <source>
        <dbReference type="Pfam" id="PF00326"/>
    </source>
</evidence>
<sequence length="983" mass="108843">MLPAPALCIAVLCLLTCTFGEQIPFYMASEWKVELSSDWDVLGPFPIYAREQHFLDPSFPIDVSAKINYNATYPSSYADGGRVSWTKASSQDNVLEVVFPESVRWKALRDIEGWAAVQHHAVLKASITVYPDNSNSHPPRNLRIQLTGGSYFTILPSSPQTNFIEAPRWYSGNIYDMERALPRVVDLPSVPSADKPTSYDIFVSGDYEIRLFGDPRAQRNSDIPAQRIKLDVQFDAHHTKQVVWESTQDVVPNFLSGWTFGDALGVGLRAKDGWWSVTMVQFMNPDIAEYLSLVISSTKLRLAPTQARILPLRIEQHKALPPDFKSIDIIVTLEKLKPDVSITTLEVVVSLPITHLAMWDASSSASNPVIKGSYFFGVSDSMPTNFLAVPPRFEGKGQIPILALHGAGVDIFTPTPQESFWAQALPRQDRSWVIIPSGRTSWGLDWHGPSAQDAWMTLDAVAKLVQDSLSTWGGERWGIPSPNGRRPQAILMGHSNGGQGAWYLSERFPDRVLGVIAASAYMKSQSYVPWSMSRSAHFVDPFLEAILQTSLTPDNNDLFLSNLQKSVLALHGDADENVPVWHSRELVGVLESLRGDNVDSNTSRLEYQELPNQPHWFPLILKNDPVQSFINELLNSSDRNEDGSTSESFRLTIALPAESSSMRGWRVEKLTVPGRLGHISIQVKPSTSHLSVHVETTNIIEFSVNTKVFGALSSDTKLWIDGTIMHLDAEMLGAAEVVYFRAREHKTWKLYSVQNTLQLSGRAQTILSSPYDSEGLPAPLVFVVADPASDPETTVSQTPHAMSVALRLAHDLMLYHRLDSEIIFNSEVGFASSKTELASVLGKGNVVVVGDNAAMGLQSTLNEIYVNDDKKNTFMSVEEFVEKVKGIRGSPEGPELHPGEGFLFLHPHPMNPFAKMLLLQSTDTSDTGLERVTRLFPIRTGVPVPDWIIVGGDGSKGEANVVAAGLWDSEWSWNEAMSWSSTL</sequence>
<keyword evidence="5" id="KW-1185">Reference proteome</keyword>
<reference evidence="4" key="1">
    <citation type="submission" date="2020-11" db="EMBL/GenBank/DDBJ databases">
        <authorList>
            <consortium name="DOE Joint Genome Institute"/>
            <person name="Ahrendt S."/>
            <person name="Riley R."/>
            <person name="Andreopoulos W."/>
            <person name="Labutti K."/>
            <person name="Pangilinan J."/>
            <person name="Ruiz-Duenas F.J."/>
            <person name="Barrasa J.M."/>
            <person name="Sanchez-Garcia M."/>
            <person name="Camarero S."/>
            <person name="Miyauchi S."/>
            <person name="Serrano A."/>
            <person name="Linde D."/>
            <person name="Babiker R."/>
            <person name="Drula E."/>
            <person name="Ayuso-Fernandez I."/>
            <person name="Pacheco R."/>
            <person name="Padilla G."/>
            <person name="Ferreira P."/>
            <person name="Barriuso J."/>
            <person name="Kellner H."/>
            <person name="Castanera R."/>
            <person name="Alfaro M."/>
            <person name="Ramirez L."/>
            <person name="Pisabarro A.G."/>
            <person name="Kuo A."/>
            <person name="Tritt A."/>
            <person name="Lipzen A."/>
            <person name="He G."/>
            <person name="Yan M."/>
            <person name="Ng V."/>
            <person name="Cullen D."/>
            <person name="Martin F."/>
            <person name="Rosso M.-N."/>
            <person name="Henrissat B."/>
            <person name="Hibbett D."/>
            <person name="Martinez A.T."/>
            <person name="Grigoriev I.V."/>
        </authorList>
    </citation>
    <scope>NUCLEOTIDE SEQUENCE</scope>
    <source>
        <strain evidence="4">AH 40177</strain>
    </source>
</reference>
<dbReference type="Proteomes" id="UP000772434">
    <property type="component" value="Unassembled WGS sequence"/>
</dbReference>
<dbReference type="PANTHER" id="PTHR43037">
    <property type="entry name" value="UNNAMED PRODUCT-RELATED"/>
    <property type="match status" value="1"/>
</dbReference>
<feature type="domain" description="Peptidase S9 prolyl oligopeptidase catalytic" evidence="3">
    <location>
        <begin position="489"/>
        <end position="599"/>
    </location>
</feature>
<dbReference type="OrthoDB" id="449091at2759"/>
<evidence type="ECO:0000256" key="2">
    <source>
        <dbReference type="SAM" id="SignalP"/>
    </source>
</evidence>
<keyword evidence="1 2" id="KW-0732">Signal</keyword>
<feature type="signal peptide" evidence="2">
    <location>
        <begin position="1"/>
        <end position="20"/>
    </location>
</feature>
<dbReference type="EMBL" id="JADNRY010000041">
    <property type="protein sequence ID" value="KAF9070413.1"/>
    <property type="molecule type" value="Genomic_DNA"/>
</dbReference>
<dbReference type="SUPFAM" id="SSF53474">
    <property type="entry name" value="alpha/beta-Hydrolases"/>
    <property type="match status" value="1"/>
</dbReference>
<organism evidence="4 5">
    <name type="scientific">Rhodocollybia butyracea</name>
    <dbReference type="NCBI Taxonomy" id="206335"/>
    <lineage>
        <taxon>Eukaryota</taxon>
        <taxon>Fungi</taxon>
        <taxon>Dikarya</taxon>
        <taxon>Basidiomycota</taxon>
        <taxon>Agaricomycotina</taxon>
        <taxon>Agaricomycetes</taxon>
        <taxon>Agaricomycetidae</taxon>
        <taxon>Agaricales</taxon>
        <taxon>Marasmiineae</taxon>
        <taxon>Omphalotaceae</taxon>
        <taxon>Rhodocollybia</taxon>
    </lineage>
</organism>
<dbReference type="InterPro" id="IPR001375">
    <property type="entry name" value="Peptidase_S9_cat"/>
</dbReference>
<protein>
    <recommendedName>
        <fullName evidence="3">Peptidase S9 prolyl oligopeptidase catalytic domain-containing protein</fullName>
    </recommendedName>
</protein>
<dbReference type="GO" id="GO:0006508">
    <property type="term" value="P:proteolysis"/>
    <property type="evidence" value="ECO:0007669"/>
    <property type="project" value="InterPro"/>
</dbReference>
<dbReference type="AlphaFoldDB" id="A0A9P5U9V8"/>
<evidence type="ECO:0000256" key="1">
    <source>
        <dbReference type="ARBA" id="ARBA00022729"/>
    </source>
</evidence>
<dbReference type="Pfam" id="PF00326">
    <property type="entry name" value="Peptidase_S9"/>
    <property type="match status" value="1"/>
</dbReference>
<gene>
    <name evidence="4" type="ORF">BDP27DRAFT_1324005</name>
</gene>
<name>A0A9P5U9V8_9AGAR</name>
<evidence type="ECO:0000313" key="5">
    <source>
        <dbReference type="Proteomes" id="UP000772434"/>
    </source>
</evidence>
<dbReference type="Gene3D" id="3.40.50.1820">
    <property type="entry name" value="alpha/beta hydrolase"/>
    <property type="match status" value="1"/>
</dbReference>
<dbReference type="InterPro" id="IPR029058">
    <property type="entry name" value="AB_hydrolase_fold"/>
</dbReference>
<proteinExistence type="predicted"/>
<dbReference type="PANTHER" id="PTHR43037:SF4">
    <property type="entry name" value="PEPTIDASE S9 PROLYL OLIGOPEPTIDASE CATALYTIC DOMAIN-CONTAINING PROTEIN"/>
    <property type="match status" value="1"/>
</dbReference>
<dbReference type="GO" id="GO:0008236">
    <property type="term" value="F:serine-type peptidase activity"/>
    <property type="evidence" value="ECO:0007669"/>
    <property type="project" value="InterPro"/>
</dbReference>
<dbReference type="InterPro" id="IPR050955">
    <property type="entry name" value="Plant_Biomass_Hydrol_Est"/>
</dbReference>
<comment type="caution">
    <text evidence="4">The sequence shown here is derived from an EMBL/GenBank/DDBJ whole genome shotgun (WGS) entry which is preliminary data.</text>
</comment>
<accession>A0A9P5U9V8</accession>